<feature type="domain" description="PilY1 beta-propeller" evidence="7">
    <location>
        <begin position="986"/>
        <end position="1156"/>
    </location>
</feature>
<dbReference type="Pfam" id="PF05567">
    <property type="entry name" value="T4P_PilY1"/>
    <property type="match status" value="1"/>
</dbReference>
<accession>D4XU53</accession>
<dbReference type="Proteomes" id="UP000003085">
    <property type="component" value="Unassembled WGS sequence"/>
</dbReference>
<evidence type="ECO:0000256" key="1">
    <source>
        <dbReference type="ARBA" id="ARBA00004561"/>
    </source>
</evidence>
<evidence type="ECO:0000313" key="9">
    <source>
        <dbReference type="Proteomes" id="UP000003085"/>
    </source>
</evidence>
<protein>
    <recommendedName>
        <fullName evidence="7">PilY1 beta-propeller domain-containing protein</fullName>
    </recommendedName>
</protein>
<keyword evidence="3" id="KW-1029">Fimbrium biogenesis</keyword>
<dbReference type="RefSeq" id="WP_004641257.1">
    <property type="nucleotide sequence ID" value="NZ_GG770435.1"/>
</dbReference>
<keyword evidence="5" id="KW-0106">Calcium</keyword>
<evidence type="ECO:0000313" key="8">
    <source>
        <dbReference type="EMBL" id="EFF81261.1"/>
    </source>
</evidence>
<keyword evidence="6" id="KW-0281">Fimbrium</keyword>
<reference evidence="9" key="1">
    <citation type="submission" date="2010-03" db="EMBL/GenBank/DDBJ databases">
        <title>Complete sequence of Mobiluncus curtisii ATCC 43063.</title>
        <authorList>
            <person name="Muzny D."/>
            <person name="Qin X."/>
            <person name="Deng J."/>
            <person name="Jiang H."/>
            <person name="Liu Y."/>
            <person name="Qu J."/>
            <person name="Song X.-Z."/>
            <person name="Zhang L."/>
            <person name="Thornton R."/>
            <person name="Coyle M."/>
            <person name="Francisco L."/>
            <person name="Jackson L."/>
            <person name="Javaid M."/>
            <person name="Korchina V."/>
            <person name="Kovar C."/>
            <person name="Mata R."/>
            <person name="Mathew T."/>
            <person name="Ngo R."/>
            <person name="Nguyen L."/>
            <person name="Nguyen N."/>
            <person name="Okwuonu G."/>
            <person name="Ongeri F."/>
            <person name="Pham C."/>
            <person name="Simmons D."/>
            <person name="Wilczek-Boney K."/>
            <person name="Hale W."/>
            <person name="Jakkamsetti A."/>
            <person name="Pham P."/>
            <person name="Ruth R."/>
            <person name="San Lucas F."/>
            <person name="Warren J."/>
            <person name="Zhang J."/>
            <person name="Zhao Z."/>
            <person name="Zhou C."/>
            <person name="Zhu D."/>
            <person name="Lee S."/>
            <person name="Bess C."/>
            <person name="Blankenburg K."/>
            <person name="Forbes L."/>
            <person name="Fu Q."/>
            <person name="Gubbala S."/>
            <person name="Hirani K."/>
            <person name="Jayaseelan J.C."/>
            <person name="Lara F."/>
            <person name="Munidasa M."/>
            <person name="Palculict T."/>
            <person name="Patil S."/>
            <person name="Pu L.-L."/>
            <person name="Saada N."/>
            <person name="Tang L."/>
            <person name="Weissenberger G."/>
            <person name="Zhu Y."/>
            <person name="Hemphill L."/>
            <person name="Shang Y."/>
            <person name="Youmans B."/>
            <person name="Ayvaz T."/>
            <person name="Ross M."/>
            <person name="Santibanez J."/>
            <person name="Aqrawi P."/>
            <person name="Gross S."/>
            <person name="Joshi V."/>
            <person name="Fowler G."/>
            <person name="Nazareth L."/>
            <person name="Reid J."/>
            <person name="Worley K."/>
            <person name="Petrosino J."/>
            <person name="Highlander S."/>
            <person name="Gibbs R."/>
            <person name="Gibbs R."/>
        </authorList>
    </citation>
    <scope>NUCLEOTIDE SEQUENCE [LARGE SCALE GENOMIC DNA]</scope>
    <source>
        <strain evidence="9">ATCC 19194</strain>
    </source>
</reference>
<evidence type="ECO:0000256" key="4">
    <source>
        <dbReference type="ARBA" id="ARBA00022723"/>
    </source>
</evidence>
<evidence type="ECO:0000256" key="5">
    <source>
        <dbReference type="ARBA" id="ARBA00022837"/>
    </source>
</evidence>
<name>D4XU53_ACIHA</name>
<dbReference type="EMBL" id="ADMT01000235">
    <property type="protein sequence ID" value="EFF81261.1"/>
    <property type="molecule type" value="Genomic_DNA"/>
</dbReference>
<dbReference type="GO" id="GO:0009289">
    <property type="term" value="C:pilus"/>
    <property type="evidence" value="ECO:0007669"/>
    <property type="project" value="UniProtKB-SubCell"/>
</dbReference>
<comment type="similarity">
    <text evidence="2">Belongs to the PilY1 family.</text>
</comment>
<evidence type="ECO:0000256" key="2">
    <source>
        <dbReference type="ARBA" id="ARBA00008387"/>
    </source>
</evidence>
<keyword evidence="4" id="KW-0479">Metal-binding</keyword>
<evidence type="ECO:0000256" key="6">
    <source>
        <dbReference type="ARBA" id="ARBA00023263"/>
    </source>
</evidence>
<evidence type="ECO:0000259" key="7">
    <source>
        <dbReference type="Pfam" id="PF05567"/>
    </source>
</evidence>
<comment type="caution">
    <text evidence="8">The sequence shown here is derived from an EMBL/GenBank/DDBJ whole genome shotgun (WGS) entry which is preliminary data.</text>
</comment>
<dbReference type="HOGENOM" id="CLU_004937_0_0_6"/>
<proteinExistence type="inferred from homology"/>
<organism evidence="8 9">
    <name type="scientific">Acinetobacter haemolyticus ATCC 19194</name>
    <dbReference type="NCBI Taxonomy" id="707232"/>
    <lineage>
        <taxon>Bacteria</taxon>
        <taxon>Pseudomonadati</taxon>
        <taxon>Pseudomonadota</taxon>
        <taxon>Gammaproteobacteria</taxon>
        <taxon>Moraxellales</taxon>
        <taxon>Moraxellaceae</taxon>
        <taxon>Acinetobacter</taxon>
    </lineage>
</organism>
<gene>
    <name evidence="8" type="ORF">HMP0015_3245</name>
</gene>
<dbReference type="GO" id="GO:0046872">
    <property type="term" value="F:metal ion binding"/>
    <property type="evidence" value="ECO:0007669"/>
    <property type="project" value="UniProtKB-KW"/>
</dbReference>
<sequence>MNNNKMRKLTKRERKQQDKAKGLLLSCTVLSSFLILSSIASASDIEIYQQNSSSNTIMLMVDLSQSMGADPIADLQRDYPLCLSGGLLGNVTSLLGKVATVDINLLGLVKLDTGAPTDPQSCYIPSLLVTQILEGVDGITNPVLGADLLGLKGSVQYIKDSCELVERPPLAIAGPAYRCYNRLYRVKQAIHDVIDGNPEKGISALPDNVSVGLSVFPAMNASGSGKNELAGMIAVEAKPLDAAQRAKIKAKITEVSSVDPVTSLTTKVNDLVGKLLALDLVGVVLGALGTIPTLINDLKNLAGLSTPTATAYAETGAYLLSNTTKGTGIVEIGRVRKIEISLLGIGLIKIGEYQECSTYDVTGKCATWAASFRDGSLLGLGGNAPGWYKNKCTATNTTNCHDLPTTGTSLVGLELNEWKSFYRYNDDLQYTSAYSGFPASVATSKSGNRYVGPSTISNQCSAKGLYVLTGSIPDLDPNLLDGLLGGATREPFNSSNSPVRKLMSRSLNPSSNTVFNCGTVPSGWANGSSSATWNCIANYAGVLKDGTYNNGVGIKTGVGGIGRDFAHIPNAKTSEELGTIKAPTTVLSSLLGVVGNLLSALNAVLGLLGLDNLTNKLTKLLDNVVPVPLDPNHNADVANLARWGVHGGGGWYQLSSAQSIAEGILDFNQNLIEMESDPIGLQTLPADPLTPYRMTNDVYKSMFEPTEKASWLGNFKKYYTQDDNSVFKLKDAWSTNASPYDVRDWNKGGLLAKLESLKTSANLTGRTLLINRGCENDESGKARFVATHQLKTIDNHYLDTSNSSRCSLAPNQRDNANDEDYYLMSLLGYKLEKGATAVDLTEANRTNWQVGMNLHSTPIKLTQEATFNADSTINERKDYMLFGTTQGLLHVVDAKTGEETFAFVPNEMLENRQQRNAFLKEKTGVKANMAYGVDGAWTLYSEYVYGMQRVSSGSSSSRVVATVGEARNASGTTLKDNAGKVIKGKQVAYGGLRMGGRSYYALDLAKLNEPVLKFHIDPDHQRIINQDQIINDTNTQIALSQMGQSWSKPTITQVYWKGQLKRVMIVGGGYDARYENLAYSHQADEKGAGVYMFDAENGELLWWASANAASSLQIDAMKYSVVSRINTADRNGDGLTDHLYFGDLGGQVWRIDFDANLGASSNKGFARLIFKNPTERFYEAPNFSVYGHEQPRAVISIASGNRSLPFSDRTSTSTIYNLFDREVIHPNFKFEHQTLTAKFTLNDLHKMDVSQLNGTALTLSDVQNSGNKRVQNGWYISAETVIGKQLDSNGNETTITNTASSKVLGEMVVMNKSLYASVYNPNGTSDSCRVQAQGITTVQRYCLPFGICELNVTDMSFGAGRGIVDVMAGVGTGVDEKNEATRQILNPNAKDSIVGGNGMPINTMRRQIVPLKWYESNE</sequence>
<dbReference type="InterPro" id="IPR011047">
    <property type="entry name" value="Quinoprotein_ADH-like_sf"/>
</dbReference>
<dbReference type="InterPro" id="IPR008707">
    <property type="entry name" value="B-propeller_PilY1"/>
</dbReference>
<dbReference type="SUPFAM" id="SSF50998">
    <property type="entry name" value="Quinoprotein alcohol dehydrogenase-like"/>
    <property type="match status" value="1"/>
</dbReference>
<evidence type="ECO:0000256" key="3">
    <source>
        <dbReference type="ARBA" id="ARBA00022558"/>
    </source>
</evidence>
<comment type="subcellular location">
    <subcellularLocation>
        <location evidence="1">Fimbrium</location>
    </subcellularLocation>
</comment>